<feature type="chain" id="PRO_5039753563" description="Carboxylic ester hydrolase" evidence="3">
    <location>
        <begin position="30"/>
        <end position="536"/>
    </location>
</feature>
<dbReference type="Gene3D" id="3.40.50.1820">
    <property type="entry name" value="alpha/beta hydrolase"/>
    <property type="match status" value="1"/>
</dbReference>
<dbReference type="InterPro" id="IPR050309">
    <property type="entry name" value="Type-B_Carboxylest/Lipase"/>
</dbReference>
<protein>
    <recommendedName>
        <fullName evidence="3">Carboxylic ester hydrolase</fullName>
        <ecNumber evidence="3">3.1.1.-</ecNumber>
    </recommendedName>
</protein>
<dbReference type="Pfam" id="PF00135">
    <property type="entry name" value="COesterase"/>
    <property type="match status" value="1"/>
</dbReference>
<dbReference type="GO" id="GO:0016787">
    <property type="term" value="F:hydrolase activity"/>
    <property type="evidence" value="ECO:0007669"/>
    <property type="project" value="UniProtKB-KW"/>
</dbReference>
<evidence type="ECO:0000256" key="3">
    <source>
        <dbReference type="RuleBase" id="RU361235"/>
    </source>
</evidence>
<feature type="region of interest" description="Disordered" evidence="4">
    <location>
        <begin position="90"/>
        <end position="113"/>
    </location>
</feature>
<dbReference type="PROSITE" id="PS51257">
    <property type="entry name" value="PROKAR_LIPOPROTEIN"/>
    <property type="match status" value="1"/>
</dbReference>
<evidence type="ECO:0000313" key="7">
    <source>
        <dbReference type="Proteomes" id="UP000551501"/>
    </source>
</evidence>
<feature type="signal peptide" evidence="3">
    <location>
        <begin position="1"/>
        <end position="29"/>
    </location>
</feature>
<comment type="similarity">
    <text evidence="1 3">Belongs to the type-B carboxylesterase/lipase family.</text>
</comment>
<feature type="region of interest" description="Disordered" evidence="4">
    <location>
        <begin position="34"/>
        <end position="63"/>
    </location>
</feature>
<keyword evidence="2 3" id="KW-0378">Hydrolase</keyword>
<dbReference type="InterPro" id="IPR002018">
    <property type="entry name" value="CarbesteraseB"/>
</dbReference>
<dbReference type="RefSeq" id="WP_183372372.1">
    <property type="nucleotide sequence ID" value="NZ_BAABHL010000114.1"/>
</dbReference>
<evidence type="ECO:0000259" key="5">
    <source>
        <dbReference type="Pfam" id="PF00135"/>
    </source>
</evidence>
<dbReference type="InterPro" id="IPR019826">
    <property type="entry name" value="Carboxylesterase_B_AS"/>
</dbReference>
<evidence type="ECO:0000256" key="2">
    <source>
        <dbReference type="ARBA" id="ARBA00022801"/>
    </source>
</evidence>
<dbReference type="PROSITE" id="PS00122">
    <property type="entry name" value="CARBOXYLESTERASE_B_1"/>
    <property type="match status" value="1"/>
</dbReference>
<dbReference type="EMBL" id="JACIFP010000001">
    <property type="protein sequence ID" value="MBB4137513.1"/>
    <property type="molecule type" value="Genomic_DNA"/>
</dbReference>
<sequence>MRPTPTNLSPTTTTRLPVLVLLATLCVVAGCSTTPGPEADPSSTTVATTSGHLHGSATDTGRTFLGVPYAEPPTGEHRWSLPRAVAAPDADVDATRAGSPCPQSLPVPGDHPEPSEDCLTLNVTTPHQTDSDMHLPVMVWWHGGGYTSGAGSSYDAQRLADRGNVIVVTVNYRLGIFGYLGMPGMTGGGDFGLADQIESLRWVQSNASAFGGDPDDVTVFGESAGAMSACAALTSPTTEGLFDKAVMASGNCMLRWPDGGLYPGVPAHTPYTSRTDNQSTSVAAARRLGCVGDDAVACLRRLPVSRLLRENDEFSDNLTFGTDLLPDDPAEVIRRGDQHRIPVITGGNHDEQRSFVGGLLTAQPDAVTPATYPALIRTAFGQRAPEVLSRYPLSRFPSAPIAWSTVTTDAVWSCPTLEGARLMSVRAPTHVYEFADETAPNVNQITTIPQGAAHATDTPYYFDLGGMNLLTEPHQRQIADQMIDYWTSFAHTGTPTITGGPGVTAADADTSRVLQFGTATTRDVDYAADHQCDFWI</sequence>
<dbReference type="EC" id="3.1.1.-" evidence="3"/>
<evidence type="ECO:0000313" key="6">
    <source>
        <dbReference type="EMBL" id="MBB4137513.1"/>
    </source>
</evidence>
<accession>A0A840F4S3</accession>
<dbReference type="SUPFAM" id="SSF53474">
    <property type="entry name" value="alpha/beta-Hydrolases"/>
    <property type="match status" value="1"/>
</dbReference>
<dbReference type="Proteomes" id="UP000551501">
    <property type="component" value="Unassembled WGS sequence"/>
</dbReference>
<feature type="compositionally biased region" description="Polar residues" evidence="4">
    <location>
        <begin position="34"/>
        <end position="61"/>
    </location>
</feature>
<gene>
    <name evidence="6" type="ORF">BKA16_004065</name>
</gene>
<dbReference type="PANTHER" id="PTHR11559">
    <property type="entry name" value="CARBOXYLESTERASE"/>
    <property type="match status" value="1"/>
</dbReference>
<evidence type="ECO:0000256" key="4">
    <source>
        <dbReference type="SAM" id="MobiDB-lite"/>
    </source>
</evidence>
<reference evidence="6 7" key="1">
    <citation type="submission" date="2020-08" db="EMBL/GenBank/DDBJ databases">
        <title>Sequencing the genomes of 1000 actinobacteria strains.</title>
        <authorList>
            <person name="Klenk H.-P."/>
        </authorList>
    </citation>
    <scope>NUCLEOTIDE SEQUENCE [LARGE SCALE GENOMIC DNA]</scope>
    <source>
        <strain evidence="6 7">DSM 45298</strain>
    </source>
</reference>
<organism evidence="6 7">
    <name type="scientific">Gordonia humi</name>
    <dbReference type="NCBI Taxonomy" id="686429"/>
    <lineage>
        <taxon>Bacteria</taxon>
        <taxon>Bacillati</taxon>
        <taxon>Actinomycetota</taxon>
        <taxon>Actinomycetes</taxon>
        <taxon>Mycobacteriales</taxon>
        <taxon>Gordoniaceae</taxon>
        <taxon>Gordonia</taxon>
    </lineage>
</organism>
<dbReference type="AlphaFoldDB" id="A0A840F4S3"/>
<dbReference type="InterPro" id="IPR029058">
    <property type="entry name" value="AB_hydrolase_fold"/>
</dbReference>
<keyword evidence="7" id="KW-1185">Reference proteome</keyword>
<proteinExistence type="inferred from homology"/>
<feature type="domain" description="Carboxylesterase type B" evidence="5">
    <location>
        <begin position="43"/>
        <end position="535"/>
    </location>
</feature>
<comment type="caution">
    <text evidence="6">The sequence shown here is derived from an EMBL/GenBank/DDBJ whole genome shotgun (WGS) entry which is preliminary data.</text>
</comment>
<evidence type="ECO:0000256" key="1">
    <source>
        <dbReference type="ARBA" id="ARBA00005964"/>
    </source>
</evidence>
<name>A0A840F4S3_9ACTN</name>
<keyword evidence="3" id="KW-0732">Signal</keyword>